<comment type="catalytic activity">
    <reaction evidence="10">
        <text>isopentenyl diphosphate = dimethylallyl diphosphate</text>
        <dbReference type="Rhea" id="RHEA:23284"/>
        <dbReference type="ChEBI" id="CHEBI:57623"/>
        <dbReference type="ChEBI" id="CHEBI:128769"/>
        <dbReference type="EC" id="5.3.3.2"/>
    </reaction>
</comment>
<feature type="binding site" evidence="10">
    <location>
        <position position="24"/>
    </location>
    <ligand>
        <name>Mn(2+)</name>
        <dbReference type="ChEBI" id="CHEBI:29035"/>
    </ligand>
</feature>
<dbReference type="STRING" id="443156.SAMN04489867_3220"/>
<evidence type="ECO:0000256" key="6">
    <source>
        <dbReference type="ARBA" id="ARBA00022842"/>
    </source>
</evidence>
<feature type="binding site" evidence="10">
    <location>
        <position position="112"/>
    </location>
    <ligand>
        <name>Mn(2+)</name>
        <dbReference type="ChEBI" id="CHEBI:29035"/>
    </ligand>
</feature>
<evidence type="ECO:0000256" key="7">
    <source>
        <dbReference type="ARBA" id="ARBA00023211"/>
    </source>
</evidence>
<feature type="binding site" evidence="10">
    <location>
        <position position="68"/>
    </location>
    <ligand>
        <name>Mn(2+)</name>
        <dbReference type="ChEBI" id="CHEBI:29035"/>
    </ligand>
</feature>
<evidence type="ECO:0000256" key="4">
    <source>
        <dbReference type="ARBA" id="ARBA00022490"/>
    </source>
</evidence>
<reference evidence="14" key="1">
    <citation type="submission" date="2016-10" db="EMBL/GenBank/DDBJ databases">
        <authorList>
            <person name="Varghese N."/>
            <person name="Submissions S."/>
        </authorList>
    </citation>
    <scope>NUCLEOTIDE SEQUENCE [LARGE SCALE GENOMIC DNA]</scope>
    <source>
        <strain evidence="14">DSM 22329</strain>
    </source>
</reference>
<evidence type="ECO:0000256" key="2">
    <source>
        <dbReference type="ARBA" id="ARBA00007579"/>
    </source>
</evidence>
<comment type="similarity">
    <text evidence="2 10">Belongs to the IPP isomerase type 1 family.</text>
</comment>
<dbReference type="GO" id="GO:0005737">
    <property type="term" value="C:cytoplasm"/>
    <property type="evidence" value="ECO:0007669"/>
    <property type="project" value="UniProtKB-SubCell"/>
</dbReference>
<keyword evidence="4 10" id="KW-0963">Cytoplasm</keyword>
<keyword evidence="9 10" id="KW-0413">Isomerase</keyword>
<organism evidence="13 14">
    <name type="scientific">Pedococcus dokdonensis</name>
    <dbReference type="NCBI Taxonomy" id="443156"/>
    <lineage>
        <taxon>Bacteria</taxon>
        <taxon>Bacillati</taxon>
        <taxon>Actinomycetota</taxon>
        <taxon>Actinomycetes</taxon>
        <taxon>Micrococcales</taxon>
        <taxon>Intrasporangiaceae</taxon>
        <taxon>Pedococcus</taxon>
    </lineage>
</organism>
<comment type="cofactor">
    <cofactor evidence="10">
        <name>Mg(2+)</name>
        <dbReference type="ChEBI" id="CHEBI:18420"/>
    </cofactor>
    <text evidence="10">Binds 1 Mg(2+) ion per subunit. The magnesium ion binds only when substrate is bound.</text>
</comment>
<feature type="active site" evidence="10 11">
    <location>
        <position position="114"/>
    </location>
</feature>
<feature type="active site" evidence="10 11">
    <location>
        <position position="66"/>
    </location>
</feature>
<keyword evidence="7 10" id="KW-0464">Manganese</keyword>
<evidence type="ECO:0000256" key="1">
    <source>
        <dbReference type="ARBA" id="ARBA00004826"/>
    </source>
</evidence>
<keyword evidence="5 10" id="KW-0479">Metal-binding</keyword>
<protein>
    <recommendedName>
        <fullName evidence="3 10">Isopentenyl-diphosphate Delta-isomerase</fullName>
        <shortName evidence="10">IPP isomerase</shortName>
        <ecNumber evidence="3 10">5.3.3.2</ecNumber>
    </recommendedName>
    <alternativeName>
        <fullName evidence="10">IPP:DMAPP isomerase</fullName>
    </alternativeName>
    <alternativeName>
        <fullName evidence="10">Isopentenyl pyrophosphate isomerase</fullName>
    </alternativeName>
</protein>
<name>A0A1H0UB47_9MICO</name>
<keyword evidence="8 10" id="KW-0414">Isoprene biosynthesis</keyword>
<evidence type="ECO:0000256" key="3">
    <source>
        <dbReference type="ARBA" id="ARBA00012057"/>
    </source>
</evidence>
<comment type="subcellular location">
    <subcellularLocation>
        <location evidence="10">Cytoplasm</location>
    </subcellularLocation>
</comment>
<feature type="binding site" evidence="10">
    <location>
        <position position="86"/>
    </location>
    <ligand>
        <name>Mg(2+)</name>
        <dbReference type="ChEBI" id="CHEBI:18420"/>
    </ligand>
</feature>
<dbReference type="AlphaFoldDB" id="A0A1H0UB47"/>
<dbReference type="PIRSF" id="PIRSF018427">
    <property type="entry name" value="Isopntndiph_ism"/>
    <property type="match status" value="1"/>
</dbReference>
<dbReference type="SUPFAM" id="SSF55811">
    <property type="entry name" value="Nudix"/>
    <property type="match status" value="1"/>
</dbReference>
<dbReference type="RefSeq" id="WP_091787714.1">
    <property type="nucleotide sequence ID" value="NZ_LT629711.1"/>
</dbReference>
<evidence type="ECO:0000256" key="10">
    <source>
        <dbReference type="HAMAP-Rule" id="MF_00202"/>
    </source>
</evidence>
<sequence>MTELVVLLDDQGRAVGTQDKATVHHGATPLHLAFSAYLVDPEGALLVTQRAPSKATFPGVWTNSVCGHPAPGEPLDAAVRRRARDELGVTIGALRLVLPAFAYVAEQGGVVENERCPVFMTELTSRELTLDPAEVGGTEWVPWADFSAEVLDGRRTVSSWCREQVEQLVLLGPQPRDWPAADPTLLPRAARLAGLARTGDW</sequence>
<comment type="function">
    <text evidence="10">Catalyzes the 1,3-allylic rearrangement of the homoallylic substrate isopentenyl (IPP) to its highly electrophilic allylic isomer, dimethylallyl diphosphate (DMAPP).</text>
</comment>
<dbReference type="InterPro" id="IPR056375">
    <property type="entry name" value="Idi_bact"/>
</dbReference>
<dbReference type="GO" id="GO:0004452">
    <property type="term" value="F:isopentenyl-diphosphate delta-isomerase activity"/>
    <property type="evidence" value="ECO:0007669"/>
    <property type="project" value="UniProtKB-UniRule"/>
</dbReference>
<comment type="pathway">
    <text evidence="1 10">Isoprenoid biosynthesis; dimethylallyl diphosphate biosynthesis; dimethylallyl diphosphate from isopentenyl diphosphate: step 1/1.</text>
</comment>
<dbReference type="UniPathway" id="UPA00059">
    <property type="reaction ID" value="UER00104"/>
</dbReference>
<feature type="domain" description="Nudix hydrolase" evidence="12">
    <location>
        <begin position="29"/>
        <end position="163"/>
    </location>
</feature>
<comment type="cofactor">
    <cofactor evidence="10">
        <name>Mn(2+)</name>
        <dbReference type="ChEBI" id="CHEBI:29035"/>
    </cofactor>
    <text evidence="10">Binds 1 Mn(2+) ion per subunit.</text>
</comment>
<evidence type="ECO:0000256" key="11">
    <source>
        <dbReference type="PIRSR" id="PIRSR018427-1"/>
    </source>
</evidence>
<dbReference type="CDD" id="cd02885">
    <property type="entry name" value="NUDIX_IPP_Isomerase"/>
    <property type="match status" value="1"/>
</dbReference>
<evidence type="ECO:0000256" key="5">
    <source>
        <dbReference type="ARBA" id="ARBA00022723"/>
    </source>
</evidence>
<dbReference type="HAMAP" id="MF_00202">
    <property type="entry name" value="Idi"/>
    <property type="match status" value="1"/>
</dbReference>
<feature type="binding site" evidence="10">
    <location>
        <position position="31"/>
    </location>
    <ligand>
        <name>Mn(2+)</name>
        <dbReference type="ChEBI" id="CHEBI:29035"/>
    </ligand>
</feature>
<dbReference type="InterPro" id="IPR011876">
    <property type="entry name" value="IsopentenylPP_isomerase_typ1"/>
</dbReference>
<dbReference type="GO" id="GO:0050992">
    <property type="term" value="P:dimethylallyl diphosphate biosynthetic process"/>
    <property type="evidence" value="ECO:0007669"/>
    <property type="project" value="UniProtKB-UniRule"/>
</dbReference>
<evidence type="ECO:0000259" key="12">
    <source>
        <dbReference type="PROSITE" id="PS51462"/>
    </source>
</evidence>
<evidence type="ECO:0000256" key="9">
    <source>
        <dbReference type="ARBA" id="ARBA00023235"/>
    </source>
</evidence>
<accession>A0A1H0UB47</accession>
<dbReference type="PROSITE" id="PS51462">
    <property type="entry name" value="NUDIX"/>
    <property type="match status" value="1"/>
</dbReference>
<dbReference type="Gene3D" id="3.90.79.10">
    <property type="entry name" value="Nucleoside Triphosphate Pyrophosphohydrolase"/>
    <property type="match status" value="1"/>
</dbReference>
<dbReference type="OrthoDB" id="9809458at2"/>
<dbReference type="Proteomes" id="UP000199077">
    <property type="component" value="Chromosome I"/>
</dbReference>
<dbReference type="GO" id="GO:0046872">
    <property type="term" value="F:metal ion binding"/>
    <property type="evidence" value="ECO:0007669"/>
    <property type="project" value="UniProtKB-KW"/>
</dbReference>
<dbReference type="PANTHER" id="PTHR10885">
    <property type="entry name" value="ISOPENTENYL-DIPHOSPHATE DELTA-ISOMERASE"/>
    <property type="match status" value="1"/>
</dbReference>
<dbReference type="EMBL" id="LT629711">
    <property type="protein sequence ID" value="SDP63225.1"/>
    <property type="molecule type" value="Genomic_DNA"/>
</dbReference>
<feature type="binding site" evidence="10">
    <location>
        <position position="114"/>
    </location>
    <ligand>
        <name>Mn(2+)</name>
        <dbReference type="ChEBI" id="CHEBI:29035"/>
    </ligand>
</feature>
<keyword evidence="6 10" id="KW-0460">Magnesium</keyword>
<dbReference type="EC" id="5.3.3.2" evidence="3 10"/>
<dbReference type="InterPro" id="IPR000086">
    <property type="entry name" value="NUDIX_hydrolase_dom"/>
</dbReference>
<dbReference type="GO" id="GO:0008299">
    <property type="term" value="P:isoprenoid biosynthetic process"/>
    <property type="evidence" value="ECO:0007669"/>
    <property type="project" value="UniProtKB-UniRule"/>
</dbReference>
<keyword evidence="14" id="KW-1185">Reference proteome</keyword>
<evidence type="ECO:0000256" key="8">
    <source>
        <dbReference type="ARBA" id="ARBA00023229"/>
    </source>
</evidence>
<dbReference type="NCBIfam" id="NF002995">
    <property type="entry name" value="PRK03759.1"/>
    <property type="match status" value="1"/>
</dbReference>
<dbReference type="PANTHER" id="PTHR10885:SF0">
    <property type="entry name" value="ISOPENTENYL-DIPHOSPHATE DELTA-ISOMERASE"/>
    <property type="match status" value="1"/>
</dbReference>
<evidence type="ECO:0000313" key="14">
    <source>
        <dbReference type="Proteomes" id="UP000199077"/>
    </source>
</evidence>
<evidence type="ECO:0000313" key="13">
    <source>
        <dbReference type="EMBL" id="SDP63225.1"/>
    </source>
</evidence>
<gene>
    <name evidence="10" type="primary">idi</name>
    <name evidence="13" type="ORF">SAMN04489867_3220</name>
</gene>
<dbReference type="Pfam" id="PF00293">
    <property type="entry name" value="NUDIX"/>
    <property type="match status" value="1"/>
</dbReference>
<dbReference type="NCBIfam" id="TIGR02150">
    <property type="entry name" value="IPP_isom_1"/>
    <property type="match status" value="1"/>
</dbReference>
<dbReference type="InterPro" id="IPR015797">
    <property type="entry name" value="NUDIX_hydrolase-like_dom_sf"/>
</dbReference>
<proteinExistence type="inferred from homology"/>